<proteinExistence type="predicted"/>
<name>A0A0C9TKT9_PAXIN</name>
<organism evidence="1 2">
    <name type="scientific">Paxillus involutus ATCC 200175</name>
    <dbReference type="NCBI Taxonomy" id="664439"/>
    <lineage>
        <taxon>Eukaryota</taxon>
        <taxon>Fungi</taxon>
        <taxon>Dikarya</taxon>
        <taxon>Basidiomycota</taxon>
        <taxon>Agaricomycotina</taxon>
        <taxon>Agaricomycetes</taxon>
        <taxon>Agaricomycetidae</taxon>
        <taxon>Boletales</taxon>
        <taxon>Paxilineae</taxon>
        <taxon>Paxillaceae</taxon>
        <taxon>Paxillus</taxon>
    </lineage>
</organism>
<evidence type="ECO:0000313" key="1">
    <source>
        <dbReference type="EMBL" id="KIJ11283.1"/>
    </source>
</evidence>
<keyword evidence="2" id="KW-1185">Reference proteome</keyword>
<accession>A0A0C9TKT9</accession>
<reference evidence="1 2" key="1">
    <citation type="submission" date="2014-06" db="EMBL/GenBank/DDBJ databases">
        <authorList>
            <consortium name="DOE Joint Genome Institute"/>
            <person name="Kuo A."/>
            <person name="Kohler A."/>
            <person name="Nagy L.G."/>
            <person name="Floudas D."/>
            <person name="Copeland A."/>
            <person name="Barry K.W."/>
            <person name="Cichocki N."/>
            <person name="Veneault-Fourrey C."/>
            <person name="LaButti K."/>
            <person name="Lindquist E.A."/>
            <person name="Lipzen A."/>
            <person name="Lundell T."/>
            <person name="Morin E."/>
            <person name="Murat C."/>
            <person name="Sun H."/>
            <person name="Tunlid A."/>
            <person name="Henrissat B."/>
            <person name="Grigoriev I.V."/>
            <person name="Hibbett D.S."/>
            <person name="Martin F."/>
            <person name="Nordberg H.P."/>
            <person name="Cantor M.N."/>
            <person name="Hua S.X."/>
        </authorList>
    </citation>
    <scope>NUCLEOTIDE SEQUENCE [LARGE SCALE GENOMIC DNA]</scope>
    <source>
        <strain evidence="1 2">ATCC 200175</strain>
    </source>
</reference>
<feature type="non-terminal residue" evidence="1">
    <location>
        <position position="1"/>
    </location>
</feature>
<evidence type="ECO:0000313" key="2">
    <source>
        <dbReference type="Proteomes" id="UP000053647"/>
    </source>
</evidence>
<dbReference type="OrthoDB" id="2674711at2759"/>
<evidence type="ECO:0008006" key="3">
    <source>
        <dbReference type="Google" id="ProtNLM"/>
    </source>
</evidence>
<dbReference type="EMBL" id="KN819383">
    <property type="protein sequence ID" value="KIJ11283.1"/>
    <property type="molecule type" value="Genomic_DNA"/>
</dbReference>
<protein>
    <recommendedName>
        <fullName evidence="3">Reverse transcriptase zinc-binding domain-containing protein</fullName>
    </recommendedName>
</protein>
<feature type="non-terminal residue" evidence="1">
    <location>
        <position position="106"/>
    </location>
</feature>
<gene>
    <name evidence="1" type="ORF">PAXINDRAFT_28208</name>
</gene>
<dbReference type="Proteomes" id="UP000053647">
    <property type="component" value="Unassembled WGS sequence"/>
</dbReference>
<sequence length="106" mass="12212">VSDLPRHHASILIWLRTKHISLNAHLHRITKAESPDCPHCPGMKEDVPHFILKCPQYTREQQILTRHLRRQAHQLPHLLSHSKAIPHLMNYIDGTGRLKATFGEVA</sequence>
<dbReference type="AlphaFoldDB" id="A0A0C9TKT9"/>
<dbReference type="HOGENOM" id="CLU_146165_0_0_1"/>
<reference evidence="2" key="2">
    <citation type="submission" date="2015-01" db="EMBL/GenBank/DDBJ databases">
        <title>Evolutionary Origins and Diversification of the Mycorrhizal Mutualists.</title>
        <authorList>
            <consortium name="DOE Joint Genome Institute"/>
            <consortium name="Mycorrhizal Genomics Consortium"/>
            <person name="Kohler A."/>
            <person name="Kuo A."/>
            <person name="Nagy L.G."/>
            <person name="Floudas D."/>
            <person name="Copeland A."/>
            <person name="Barry K.W."/>
            <person name="Cichocki N."/>
            <person name="Veneault-Fourrey C."/>
            <person name="LaButti K."/>
            <person name="Lindquist E.A."/>
            <person name="Lipzen A."/>
            <person name="Lundell T."/>
            <person name="Morin E."/>
            <person name="Murat C."/>
            <person name="Riley R."/>
            <person name="Ohm R."/>
            <person name="Sun H."/>
            <person name="Tunlid A."/>
            <person name="Henrissat B."/>
            <person name="Grigoriev I.V."/>
            <person name="Hibbett D.S."/>
            <person name="Martin F."/>
        </authorList>
    </citation>
    <scope>NUCLEOTIDE SEQUENCE [LARGE SCALE GENOMIC DNA]</scope>
    <source>
        <strain evidence="2">ATCC 200175</strain>
    </source>
</reference>